<dbReference type="GeneID" id="5887290"/>
<evidence type="ECO:0000256" key="1">
    <source>
        <dbReference type="ARBA" id="ARBA00007355"/>
    </source>
</evidence>
<keyword evidence="2" id="KW-0813">Transport</keyword>
<dbReference type="eggNOG" id="KOG3382">
    <property type="taxonomic scope" value="Eukaryota"/>
</dbReference>
<gene>
    <name evidence="3" type="ORF">MONBRDRAFT_17089</name>
</gene>
<dbReference type="GO" id="GO:0045271">
    <property type="term" value="C:respiratory chain complex I"/>
    <property type="evidence" value="ECO:0000318"/>
    <property type="project" value="GO_Central"/>
</dbReference>
<keyword evidence="4" id="KW-1185">Reference proteome</keyword>
<organism evidence="3 4">
    <name type="scientific">Monosiga brevicollis</name>
    <name type="common">Choanoflagellate</name>
    <dbReference type="NCBI Taxonomy" id="81824"/>
    <lineage>
        <taxon>Eukaryota</taxon>
        <taxon>Choanoflagellata</taxon>
        <taxon>Craspedida</taxon>
        <taxon>Salpingoecidae</taxon>
        <taxon>Monosiga</taxon>
    </lineage>
</organism>
<dbReference type="Pfam" id="PF05071">
    <property type="entry name" value="NDUFA12"/>
    <property type="match status" value="1"/>
</dbReference>
<dbReference type="Proteomes" id="UP000001357">
    <property type="component" value="Unassembled WGS sequence"/>
</dbReference>
<dbReference type="KEGG" id="mbr:MONBRDRAFT_17089"/>
<dbReference type="FunCoup" id="A9UPF6">
    <property type="interactions" value="1099"/>
</dbReference>
<protein>
    <recommendedName>
        <fullName evidence="2">NADH dehydrogenase [ubiquinone] 1 alpha subcomplex subunit 12</fullName>
    </recommendedName>
</protein>
<accession>A9UPF6</accession>
<dbReference type="RefSeq" id="XP_001742626.1">
    <property type="nucleotide sequence ID" value="XM_001742574.1"/>
</dbReference>
<dbReference type="EMBL" id="CH991543">
    <property type="protein sequence ID" value="EDQ92864.1"/>
    <property type="molecule type" value="Genomic_DNA"/>
</dbReference>
<dbReference type="OMA" id="WHGWIHH"/>
<evidence type="ECO:0000256" key="2">
    <source>
        <dbReference type="RuleBase" id="RU363103"/>
    </source>
</evidence>
<dbReference type="InParanoid" id="A9UPF6"/>
<dbReference type="STRING" id="81824.A9UPF6"/>
<reference evidence="3 4" key="1">
    <citation type="journal article" date="2008" name="Nature">
        <title>The genome of the choanoflagellate Monosiga brevicollis and the origin of metazoans.</title>
        <authorList>
            <consortium name="JGI Sequencing"/>
            <person name="King N."/>
            <person name="Westbrook M.J."/>
            <person name="Young S.L."/>
            <person name="Kuo A."/>
            <person name="Abedin M."/>
            <person name="Chapman J."/>
            <person name="Fairclough S."/>
            <person name="Hellsten U."/>
            <person name="Isogai Y."/>
            <person name="Letunic I."/>
            <person name="Marr M."/>
            <person name="Pincus D."/>
            <person name="Putnam N."/>
            <person name="Rokas A."/>
            <person name="Wright K.J."/>
            <person name="Zuzow R."/>
            <person name="Dirks W."/>
            <person name="Good M."/>
            <person name="Goodstein D."/>
            <person name="Lemons D."/>
            <person name="Li W."/>
            <person name="Lyons J.B."/>
            <person name="Morris A."/>
            <person name="Nichols S."/>
            <person name="Richter D.J."/>
            <person name="Salamov A."/>
            <person name="Bork P."/>
            <person name="Lim W.A."/>
            <person name="Manning G."/>
            <person name="Miller W.T."/>
            <person name="McGinnis W."/>
            <person name="Shapiro H."/>
            <person name="Tjian R."/>
            <person name="Grigoriev I.V."/>
            <person name="Rokhsar D."/>
        </authorList>
    </citation>
    <scope>NUCLEOTIDE SEQUENCE [LARGE SCALE GENOMIC DNA]</scope>
    <source>
        <strain evidence="4">MX1 / ATCC 50154</strain>
    </source>
</reference>
<comment type="similarity">
    <text evidence="1 2">Belongs to the complex I NDUFA12 subunit family.</text>
</comment>
<comment type="function">
    <text evidence="2">Accessory subunit of the mitochondrial membrane respiratory chain NADH dehydrogenase (Complex I), that is believed not to be involved in catalysis. Complex I functions in the transfer of electrons from NADH to the respiratory chain. The immediate electron acceptor for the enzyme is believed to be ubiquinone.</text>
</comment>
<sequence>MANPNNLRAVIRQIQQVGAKQVFRDICREGKLMTGVLVGQDKFGNKYYEDKEQMFGNHRRVDMAREDFNASQVPPEWHRWLHAMTDDLPDSFEPRQKWQLDHEENLTDSADRYVAYSTVKPKIQSWKPE</sequence>
<dbReference type="PANTHER" id="PTHR12910">
    <property type="entry name" value="NADH-UBIQUINONE OXIDOREDUCTASE SUBUNIT B17.2"/>
    <property type="match status" value="1"/>
</dbReference>
<dbReference type="AlphaFoldDB" id="A9UPF6"/>
<keyword evidence="2" id="KW-0249">Electron transport</keyword>
<proteinExistence type="inferred from homology"/>
<dbReference type="InterPro" id="IPR007763">
    <property type="entry name" value="NDUFA12"/>
</dbReference>
<dbReference type="GO" id="GO:0005743">
    <property type="term" value="C:mitochondrial inner membrane"/>
    <property type="evidence" value="ECO:0007669"/>
    <property type="project" value="UniProtKB-SubCell"/>
</dbReference>
<name>A9UPF6_MONBE</name>
<keyword evidence="2" id="KW-0472">Membrane</keyword>
<keyword evidence="2" id="KW-0679">Respiratory chain</keyword>
<keyword evidence="2" id="KW-0496">Mitochondrion</keyword>
<dbReference type="PANTHER" id="PTHR12910:SF2">
    <property type="entry name" value="NADH DEHYDROGENASE [UBIQUINONE] 1 ALPHA SUBCOMPLEX SUBUNIT 12"/>
    <property type="match status" value="1"/>
</dbReference>
<keyword evidence="2" id="KW-0999">Mitochondrion inner membrane</keyword>
<evidence type="ECO:0000313" key="3">
    <source>
        <dbReference type="EMBL" id="EDQ92864.1"/>
    </source>
</evidence>
<evidence type="ECO:0000313" key="4">
    <source>
        <dbReference type="Proteomes" id="UP000001357"/>
    </source>
</evidence>
<comment type="subcellular location">
    <subcellularLocation>
        <location evidence="2">Mitochondrion inner membrane</location>
        <topology evidence="2">Peripheral membrane protein</topology>
        <orientation evidence="2">Matrix side</orientation>
    </subcellularLocation>
</comment>